<name>A1UTZ1_BARBK</name>
<accession>A1UTZ1</accession>
<sequence>MCVSFDVVFAMILMCELENVLDRYVLNEEQGDGIWDKQ</sequence>
<organism evidence="1 2">
    <name type="scientific">Bartonella bacilliformis (strain ATCC 35685 / KC583 / Herrer 020/F12,63)</name>
    <dbReference type="NCBI Taxonomy" id="360095"/>
    <lineage>
        <taxon>Bacteria</taxon>
        <taxon>Pseudomonadati</taxon>
        <taxon>Pseudomonadota</taxon>
        <taxon>Alphaproteobacteria</taxon>
        <taxon>Hyphomicrobiales</taxon>
        <taxon>Bartonellaceae</taxon>
        <taxon>Bartonella</taxon>
    </lineage>
</organism>
<protein>
    <submittedName>
        <fullName evidence="1">Uncharacterized protein</fullName>
    </submittedName>
</protein>
<dbReference type="HOGENOM" id="CLU_3324960_0_0_5"/>
<dbReference type="AlphaFoldDB" id="A1UTZ1"/>
<dbReference type="Proteomes" id="UP000000643">
    <property type="component" value="Chromosome"/>
</dbReference>
<gene>
    <name evidence="1" type="ordered locus">BARBAKC583_1189</name>
</gene>
<proteinExistence type="predicted"/>
<evidence type="ECO:0000313" key="2">
    <source>
        <dbReference type="Proteomes" id="UP000000643"/>
    </source>
</evidence>
<reference evidence="1 2" key="1">
    <citation type="submission" date="2006-12" db="EMBL/GenBank/DDBJ databases">
        <authorList>
            <person name="Hendrix L."/>
            <person name="Mohamoud Y."/>
            <person name="Radune D."/>
            <person name="Shvartsbeyn A."/>
            <person name="Daugherty S."/>
            <person name="Dodson R."/>
            <person name="Durkin A.S."/>
            <person name="Harkins D."/>
            <person name="Huot H."/>
            <person name="Kothari S.P."/>
            <person name="Madupu R."/>
            <person name="Li J."/>
            <person name="Nelson W.C."/>
            <person name="Shrivastava S."/>
            <person name="Giglio M.G."/>
            <person name="Haft D."/>
            <person name="Selengut J."/>
            <person name="Fraser-Ligget C."/>
            <person name="Seshadri R."/>
        </authorList>
    </citation>
    <scope>NUCLEOTIDE SEQUENCE [LARGE SCALE GENOMIC DNA]</scope>
    <source>
        <strain evidence="2">ATCC 35685 / NCTC 12138 / KC583</strain>
    </source>
</reference>
<evidence type="ECO:0000313" key="1">
    <source>
        <dbReference type="EMBL" id="ABM44870.1"/>
    </source>
</evidence>
<dbReference type="KEGG" id="bbk:BARBAKC583_1189"/>
<dbReference type="EMBL" id="CP000524">
    <property type="protein sequence ID" value="ABM44870.1"/>
    <property type="molecule type" value="Genomic_DNA"/>
</dbReference>